<proteinExistence type="predicted"/>
<evidence type="ECO:0000313" key="3">
    <source>
        <dbReference type="EMBL" id="OMJ81934.1"/>
    </source>
</evidence>
<name>A0A1R2BYT5_9CILI</name>
<keyword evidence="4" id="KW-1185">Reference proteome</keyword>
<feature type="region of interest" description="Disordered" evidence="2">
    <location>
        <begin position="285"/>
        <end position="313"/>
    </location>
</feature>
<protein>
    <submittedName>
        <fullName evidence="3">Uncharacterized protein</fullName>
    </submittedName>
</protein>
<dbReference type="AlphaFoldDB" id="A0A1R2BYT5"/>
<accession>A0A1R2BYT5</accession>
<organism evidence="3 4">
    <name type="scientific">Stentor coeruleus</name>
    <dbReference type="NCBI Taxonomy" id="5963"/>
    <lineage>
        <taxon>Eukaryota</taxon>
        <taxon>Sar</taxon>
        <taxon>Alveolata</taxon>
        <taxon>Ciliophora</taxon>
        <taxon>Postciliodesmatophora</taxon>
        <taxon>Heterotrichea</taxon>
        <taxon>Heterotrichida</taxon>
        <taxon>Stentoridae</taxon>
        <taxon>Stentor</taxon>
    </lineage>
</organism>
<keyword evidence="1" id="KW-0175">Coiled coil</keyword>
<feature type="coiled-coil region" evidence="1">
    <location>
        <begin position="361"/>
        <end position="454"/>
    </location>
</feature>
<feature type="compositionally biased region" description="Basic and acidic residues" evidence="2">
    <location>
        <begin position="285"/>
        <end position="299"/>
    </location>
</feature>
<evidence type="ECO:0000256" key="2">
    <source>
        <dbReference type="SAM" id="MobiDB-lite"/>
    </source>
</evidence>
<sequence>MNKTKKEKPKDFVFFLGKTSTTSNQKLPNIKEKNLSAAQFPSTTKNLNHKTSYSSQFSTESPIKRKKFGKFPKKNLYLGSSTDRPIRSEAGKAHNIIINIEEINVNPEECIDNPKEKTSKIQKTQKTEELFHRLLQAFSEVSFLGFTQSENLQMKGLNESSRAKKKIMEILYKAFDDEIKENSENKDMNTTQYNQQNLRYDCVEENKEQNDFDSGFDKNIVKEGNNFDAINDRENDKKIETNNKNVREICDDLQFDIIAEKPAKVNQKQNEPDHSNSLMKIKVKEEGAKYDINKQESPPKKYKPKNARPISPNKTNKILADFRGINYDENVDENITEQKLKDAYDTIRILKLDSNKNFHRFDVENKEKENLIKKNNHLQSENLDFANKIQSFEKRISKFNKELENKDKKIESLESNINEMQSLKLRINELKDHNTHLEQKNANLQILNAKIQSEFDAYKVKTHDKEAFFEVSLKKLTALAEKKSIYAKNTLSHINSNYTESSIENIIEENQKLKSQTNNMGYEIITRGNDIEKYKQTFEYCKKVIEEKNEEIIEVEYRLKCKMKELQIFNRRKTIREILKFIKEFKKSKGKIFDFYSCEKCKNYTFRQVIASFNGLLCRSSDFNDVCPYCNFQGKKLKIKIIKELIDKIEEKFLG</sequence>
<comment type="caution">
    <text evidence="3">The sequence shown here is derived from an EMBL/GenBank/DDBJ whole genome shotgun (WGS) entry which is preliminary data.</text>
</comment>
<gene>
    <name evidence="3" type="ORF">SteCoe_17525</name>
</gene>
<evidence type="ECO:0000256" key="1">
    <source>
        <dbReference type="SAM" id="Coils"/>
    </source>
</evidence>
<dbReference type="Proteomes" id="UP000187209">
    <property type="component" value="Unassembled WGS sequence"/>
</dbReference>
<evidence type="ECO:0000313" key="4">
    <source>
        <dbReference type="Proteomes" id="UP000187209"/>
    </source>
</evidence>
<reference evidence="3 4" key="1">
    <citation type="submission" date="2016-11" db="EMBL/GenBank/DDBJ databases">
        <title>The macronuclear genome of Stentor coeruleus: a giant cell with tiny introns.</title>
        <authorList>
            <person name="Slabodnick M."/>
            <person name="Ruby J.G."/>
            <person name="Reiff S.B."/>
            <person name="Swart E.C."/>
            <person name="Gosai S."/>
            <person name="Prabakaran S."/>
            <person name="Witkowska E."/>
            <person name="Larue G.E."/>
            <person name="Fisher S."/>
            <person name="Freeman R.M."/>
            <person name="Gunawardena J."/>
            <person name="Chu W."/>
            <person name="Stover N.A."/>
            <person name="Gregory B.D."/>
            <person name="Nowacki M."/>
            <person name="Derisi J."/>
            <person name="Roy S.W."/>
            <person name="Marshall W.F."/>
            <person name="Sood P."/>
        </authorList>
    </citation>
    <scope>NUCLEOTIDE SEQUENCE [LARGE SCALE GENOMIC DNA]</scope>
    <source>
        <strain evidence="3">WM001</strain>
    </source>
</reference>
<dbReference type="EMBL" id="MPUH01000361">
    <property type="protein sequence ID" value="OMJ81934.1"/>
    <property type="molecule type" value="Genomic_DNA"/>
</dbReference>